<protein>
    <recommendedName>
        <fullName evidence="3">Cytochrome b5 heme-binding domain-containing protein</fullName>
    </recommendedName>
</protein>
<dbReference type="RefSeq" id="XP_067759853.1">
    <property type="nucleotide sequence ID" value="XM_067903653.1"/>
</dbReference>
<dbReference type="SUPFAM" id="SSF55856">
    <property type="entry name" value="Cytochrome b5-like heme/steroid binding domain"/>
    <property type="match status" value="1"/>
</dbReference>
<dbReference type="OrthoDB" id="2204368at2759"/>
<sequence length="96" mass="10643">MMPCVYVYRGVVYDATALSHAHTGGAQMMRDYHGRGYHAYIPRRAPPPPRPHGDCTNDASAIPCGRCFLGGWPAPCQGRLESRKAITAQSSRRTRR</sequence>
<keyword evidence="2" id="KW-1185">Reference proteome</keyword>
<evidence type="ECO:0008006" key="3">
    <source>
        <dbReference type="Google" id="ProtNLM"/>
    </source>
</evidence>
<reference evidence="1 2" key="1">
    <citation type="submission" date="2021-02" db="EMBL/GenBank/DDBJ databases">
        <title>Porcisia hertigi Genome sequencing and assembly.</title>
        <authorList>
            <person name="Almutairi H."/>
            <person name="Gatherer D."/>
        </authorList>
    </citation>
    <scope>NUCLEOTIDE SEQUENCE [LARGE SCALE GENOMIC DNA]</scope>
    <source>
        <strain evidence="1 2">C119</strain>
    </source>
</reference>
<evidence type="ECO:0000313" key="1">
    <source>
        <dbReference type="EMBL" id="KAG5511897.1"/>
    </source>
</evidence>
<accession>A0A836LLQ6</accession>
<dbReference type="EMBL" id="JAFJZO010000003">
    <property type="protein sequence ID" value="KAG5511897.1"/>
    <property type="molecule type" value="Genomic_DNA"/>
</dbReference>
<dbReference type="GeneID" id="94293730"/>
<evidence type="ECO:0000313" key="2">
    <source>
        <dbReference type="Proteomes" id="UP000674318"/>
    </source>
</evidence>
<organism evidence="1 2">
    <name type="scientific">Porcisia hertigi</name>
    <dbReference type="NCBI Taxonomy" id="2761500"/>
    <lineage>
        <taxon>Eukaryota</taxon>
        <taxon>Discoba</taxon>
        <taxon>Euglenozoa</taxon>
        <taxon>Kinetoplastea</taxon>
        <taxon>Metakinetoplastina</taxon>
        <taxon>Trypanosomatida</taxon>
        <taxon>Trypanosomatidae</taxon>
        <taxon>Leishmaniinae</taxon>
        <taxon>Porcisia</taxon>
    </lineage>
</organism>
<dbReference type="KEGG" id="phet:94293730"/>
<dbReference type="Proteomes" id="UP000674318">
    <property type="component" value="Chromosome 3"/>
</dbReference>
<proteinExistence type="predicted"/>
<dbReference type="InterPro" id="IPR036400">
    <property type="entry name" value="Cyt_B5-like_heme/steroid_sf"/>
</dbReference>
<gene>
    <name evidence="1" type="ORF">JKF63_07722</name>
</gene>
<name>A0A836LLQ6_9TRYP</name>
<comment type="caution">
    <text evidence="1">The sequence shown here is derived from an EMBL/GenBank/DDBJ whole genome shotgun (WGS) entry which is preliminary data.</text>
</comment>
<dbReference type="AlphaFoldDB" id="A0A836LLQ6"/>